<name>A0A3N9UDG2_9BACI</name>
<keyword evidence="3" id="KW-1185">Reference proteome</keyword>
<feature type="transmembrane region" description="Helical" evidence="1">
    <location>
        <begin position="20"/>
        <end position="41"/>
    </location>
</feature>
<dbReference type="AlphaFoldDB" id="A0A3N9UDG2"/>
<evidence type="ECO:0000313" key="2">
    <source>
        <dbReference type="EMBL" id="RQW74399.1"/>
    </source>
</evidence>
<accession>A0A3N9UDG2</accession>
<evidence type="ECO:0000313" key="3">
    <source>
        <dbReference type="Proteomes" id="UP000274033"/>
    </source>
</evidence>
<dbReference type="EMBL" id="RRCT01000009">
    <property type="protein sequence ID" value="RQW74399.1"/>
    <property type="molecule type" value="Genomic_DNA"/>
</dbReference>
<sequence>MIPDINLIPNLDKDDSGSKIVYLIISIAALLLLSLLAWQYFQARADIVILTKEQTALQSQRDDLKSQLDGMNSTTQGSLEQSVDFVELVSYPVTPLIDEIQMLQTNHSYLRSYSFDAESVSITVDFETLNDVADYISSLTNSSYFTDVQVSSVSNFDLGTENTTESEKDFNVIPRQTANFTLVIDEGYLATGGVE</sequence>
<protein>
    <submittedName>
        <fullName evidence="2">Uncharacterized protein</fullName>
    </submittedName>
</protein>
<proteinExistence type="predicted"/>
<dbReference type="OrthoDB" id="2971140at2"/>
<gene>
    <name evidence="2" type="ORF">EBB45_10940</name>
</gene>
<dbReference type="RefSeq" id="WP_124764609.1">
    <property type="nucleotide sequence ID" value="NZ_JAFBDY010000008.1"/>
</dbReference>
<keyword evidence="1" id="KW-1133">Transmembrane helix</keyword>
<dbReference type="Proteomes" id="UP000274033">
    <property type="component" value="Unassembled WGS sequence"/>
</dbReference>
<dbReference type="Pfam" id="PF05137">
    <property type="entry name" value="PilN"/>
    <property type="match status" value="1"/>
</dbReference>
<evidence type="ECO:0000256" key="1">
    <source>
        <dbReference type="SAM" id="Phobius"/>
    </source>
</evidence>
<keyword evidence="1" id="KW-0812">Transmembrane</keyword>
<comment type="caution">
    <text evidence="2">The sequence shown here is derived from an EMBL/GenBank/DDBJ whole genome shotgun (WGS) entry which is preliminary data.</text>
</comment>
<organism evidence="2 3">
    <name type="scientific">Lysinibacillus composti</name>
    <dbReference type="NCBI Taxonomy" id="720633"/>
    <lineage>
        <taxon>Bacteria</taxon>
        <taxon>Bacillati</taxon>
        <taxon>Bacillota</taxon>
        <taxon>Bacilli</taxon>
        <taxon>Bacillales</taxon>
        <taxon>Bacillaceae</taxon>
        <taxon>Lysinibacillus</taxon>
    </lineage>
</organism>
<dbReference type="InterPro" id="IPR007813">
    <property type="entry name" value="PilN"/>
</dbReference>
<reference evidence="2 3" key="1">
    <citation type="journal article" date="2013" name="J. Microbiol.">
        <title>Lysinibacillus chungkukjangi sp. nov., isolated from Chungkukjang, Korean fermented soybean food.</title>
        <authorList>
            <person name="Kim S.J."/>
            <person name="Jang Y.H."/>
            <person name="Hamada M."/>
            <person name="Ahn J.H."/>
            <person name="Weon H.Y."/>
            <person name="Suzuki K."/>
            <person name="Whang K.S."/>
            <person name="Kwon S.W."/>
        </authorList>
    </citation>
    <scope>NUCLEOTIDE SEQUENCE [LARGE SCALE GENOMIC DNA]</scope>
    <source>
        <strain evidence="2 3">MCCC 1A12701</strain>
    </source>
</reference>
<keyword evidence="1" id="KW-0472">Membrane</keyword>